<dbReference type="PANTHER" id="PTHR23511:SF36">
    <property type="entry name" value="EG:BACR7A4.13 PROTEIN-RELATED"/>
    <property type="match status" value="1"/>
</dbReference>
<feature type="transmembrane region" description="Helical" evidence="7">
    <location>
        <begin position="356"/>
        <end position="387"/>
    </location>
</feature>
<protein>
    <submittedName>
        <fullName evidence="9">Synaptic vesicle glycoprotein 2A</fullName>
    </submittedName>
</protein>
<evidence type="ECO:0000256" key="4">
    <source>
        <dbReference type="ARBA" id="ARBA00022692"/>
    </source>
</evidence>
<name>A0A195D430_9HYME</name>
<evidence type="ECO:0000256" key="6">
    <source>
        <dbReference type="ARBA" id="ARBA00023136"/>
    </source>
</evidence>
<dbReference type="InterPro" id="IPR005828">
    <property type="entry name" value="MFS_sugar_transport-like"/>
</dbReference>
<feature type="transmembrane region" description="Helical" evidence="7">
    <location>
        <begin position="73"/>
        <end position="95"/>
    </location>
</feature>
<feature type="transmembrane region" description="Helical" evidence="7">
    <location>
        <begin position="329"/>
        <end position="349"/>
    </location>
</feature>
<dbReference type="AlphaFoldDB" id="A0A195D430"/>
<keyword evidence="3" id="KW-0813">Transport</keyword>
<dbReference type="GO" id="GO:0016020">
    <property type="term" value="C:membrane"/>
    <property type="evidence" value="ECO:0007669"/>
    <property type="project" value="UniProtKB-SubCell"/>
</dbReference>
<proteinExistence type="inferred from homology"/>
<organism evidence="9 10">
    <name type="scientific">Cyphomyrmex costatus</name>
    <dbReference type="NCBI Taxonomy" id="456900"/>
    <lineage>
        <taxon>Eukaryota</taxon>
        <taxon>Metazoa</taxon>
        <taxon>Ecdysozoa</taxon>
        <taxon>Arthropoda</taxon>
        <taxon>Hexapoda</taxon>
        <taxon>Insecta</taxon>
        <taxon>Pterygota</taxon>
        <taxon>Neoptera</taxon>
        <taxon>Endopterygota</taxon>
        <taxon>Hymenoptera</taxon>
        <taxon>Apocrita</taxon>
        <taxon>Aculeata</taxon>
        <taxon>Formicoidea</taxon>
        <taxon>Formicidae</taxon>
        <taxon>Myrmicinae</taxon>
        <taxon>Cyphomyrmex</taxon>
    </lineage>
</organism>
<dbReference type="Gene3D" id="1.20.1250.20">
    <property type="entry name" value="MFS general substrate transporter like domains"/>
    <property type="match status" value="1"/>
</dbReference>
<gene>
    <name evidence="9" type="ORF">ALC62_01421</name>
</gene>
<feature type="transmembrane region" description="Helical" evidence="7">
    <location>
        <begin position="107"/>
        <end position="130"/>
    </location>
</feature>
<evidence type="ECO:0000313" key="9">
    <source>
        <dbReference type="EMBL" id="KYN07601.1"/>
    </source>
</evidence>
<feature type="transmembrane region" description="Helical" evidence="7">
    <location>
        <begin position="244"/>
        <end position="263"/>
    </location>
</feature>
<feature type="transmembrane region" description="Helical" evidence="7">
    <location>
        <begin position="49"/>
        <end position="67"/>
    </location>
</feature>
<evidence type="ECO:0000259" key="8">
    <source>
        <dbReference type="PROSITE" id="PS50850"/>
    </source>
</evidence>
<evidence type="ECO:0000256" key="5">
    <source>
        <dbReference type="ARBA" id="ARBA00022989"/>
    </source>
</evidence>
<comment type="similarity">
    <text evidence="2">Belongs to the major facilitator superfamily.</text>
</comment>
<feature type="transmembrane region" description="Helical" evidence="7">
    <location>
        <begin position="150"/>
        <end position="169"/>
    </location>
</feature>
<evidence type="ECO:0000256" key="7">
    <source>
        <dbReference type="SAM" id="Phobius"/>
    </source>
</evidence>
<dbReference type="STRING" id="456900.A0A195D430"/>
<feature type="transmembrane region" description="Helical" evidence="7">
    <location>
        <begin position="20"/>
        <end position="40"/>
    </location>
</feature>
<evidence type="ECO:0000256" key="1">
    <source>
        <dbReference type="ARBA" id="ARBA00004141"/>
    </source>
</evidence>
<feature type="transmembrane region" description="Helical" evidence="7">
    <location>
        <begin position="433"/>
        <end position="460"/>
    </location>
</feature>
<feature type="domain" description="Major facilitator superfamily (MFS) profile" evidence="8">
    <location>
        <begin position="1"/>
        <end position="465"/>
    </location>
</feature>
<comment type="subcellular location">
    <subcellularLocation>
        <location evidence="1">Membrane</location>
        <topology evidence="1">Multi-pass membrane protein</topology>
    </subcellularLocation>
</comment>
<evidence type="ECO:0000256" key="2">
    <source>
        <dbReference type="ARBA" id="ARBA00008335"/>
    </source>
</evidence>
<dbReference type="Pfam" id="PF00083">
    <property type="entry name" value="Sugar_tr"/>
    <property type="match status" value="1"/>
</dbReference>
<reference evidence="9 10" key="1">
    <citation type="submission" date="2016-03" db="EMBL/GenBank/DDBJ databases">
        <title>Cyphomyrmex costatus WGS genome.</title>
        <authorList>
            <person name="Nygaard S."/>
            <person name="Hu H."/>
            <person name="Boomsma J."/>
            <person name="Zhang G."/>
        </authorList>
    </citation>
    <scope>NUCLEOTIDE SEQUENCE [LARGE SCALE GENOMIC DNA]</scope>
    <source>
        <strain evidence="9">MS0001</strain>
        <tissue evidence="9">Whole body</tissue>
    </source>
</reference>
<dbReference type="SUPFAM" id="SSF103473">
    <property type="entry name" value="MFS general substrate transporter"/>
    <property type="match status" value="1"/>
</dbReference>
<keyword evidence="6 7" id="KW-0472">Membrane</keyword>
<feature type="transmembrane region" description="Helical" evidence="7">
    <location>
        <begin position="393"/>
        <end position="412"/>
    </location>
</feature>
<dbReference type="EMBL" id="KQ976881">
    <property type="protein sequence ID" value="KYN07601.1"/>
    <property type="molecule type" value="Genomic_DNA"/>
</dbReference>
<keyword evidence="4 7" id="KW-0812">Transmembrane</keyword>
<evidence type="ECO:0000313" key="10">
    <source>
        <dbReference type="Proteomes" id="UP000078542"/>
    </source>
</evidence>
<evidence type="ECO:0000256" key="3">
    <source>
        <dbReference type="ARBA" id="ARBA00022448"/>
    </source>
</evidence>
<dbReference type="GO" id="GO:0022857">
    <property type="term" value="F:transmembrane transporter activity"/>
    <property type="evidence" value="ECO:0007669"/>
    <property type="project" value="InterPro"/>
</dbReference>
<sequence length="468" mass="51888">MSMILPSAECDLGLSLFDKGLLNAIIYVGMLLSGFIWGYFADVKGRKKILIYGYMADGICNVLSGFSQNFETLLFFKFLSGLLVCGPYAALMAYSAEFYGTKGRTKIPILVGFSVSFGCVVNAALGWLVIPQPWSIVLWDGAFVYNSWRMFLSLCGVSSLIGVCCLSFFPESPKFLMTQNRNKDALEVFKKIYSMNTGLPKDNYPICALNDVNLNHSIIETILILFFSCTINILRHREIIKIRIASNAVIAIIFVRVYIMLLLNTLRLWQPQLFATINDFYSLNTNITEPTFCEILDISRSINANKTVALESSTCENIVVSNSMYIDSIIVSATSSIFILCASIAVNFLQHKYLLFIGYGCSILCLIALIWSTSSLSTLILTCLYVGIMSKSFYVLVGATVLLFPTALRTMAVSIEMLTGRLGSITGNLIFPVLLEYGCIAPIINLICFTSLCLLLTYFLPSTNKHAT</sequence>
<dbReference type="InterPro" id="IPR020846">
    <property type="entry name" value="MFS_dom"/>
</dbReference>
<keyword evidence="5 7" id="KW-1133">Transmembrane helix</keyword>
<dbReference type="Proteomes" id="UP000078542">
    <property type="component" value="Unassembled WGS sequence"/>
</dbReference>
<dbReference type="PROSITE" id="PS50850">
    <property type="entry name" value="MFS"/>
    <property type="match status" value="1"/>
</dbReference>
<dbReference type="PANTHER" id="PTHR23511">
    <property type="entry name" value="SYNAPTIC VESICLE GLYCOPROTEIN 2"/>
    <property type="match status" value="1"/>
</dbReference>
<dbReference type="InterPro" id="IPR036259">
    <property type="entry name" value="MFS_trans_sf"/>
</dbReference>
<accession>A0A195D430</accession>
<keyword evidence="10" id="KW-1185">Reference proteome</keyword>